<reference evidence="2 3" key="1">
    <citation type="submission" date="2019-05" db="EMBL/GenBank/DDBJ databases">
        <title>Another draft genome of Portunus trituberculatus and its Hox gene families provides insights of decapod evolution.</title>
        <authorList>
            <person name="Jeong J.-H."/>
            <person name="Song I."/>
            <person name="Kim S."/>
            <person name="Choi T."/>
            <person name="Kim D."/>
            <person name="Ryu S."/>
            <person name="Kim W."/>
        </authorList>
    </citation>
    <scope>NUCLEOTIDE SEQUENCE [LARGE SCALE GENOMIC DNA]</scope>
    <source>
        <tissue evidence="2">Muscle</tissue>
    </source>
</reference>
<evidence type="ECO:0000313" key="2">
    <source>
        <dbReference type="EMBL" id="MPC39599.1"/>
    </source>
</evidence>
<proteinExistence type="predicted"/>
<protein>
    <submittedName>
        <fullName evidence="2">Uncharacterized protein</fullName>
    </submittedName>
</protein>
<name>A0A5B7F2Z8_PORTR</name>
<feature type="region of interest" description="Disordered" evidence="1">
    <location>
        <begin position="38"/>
        <end position="72"/>
    </location>
</feature>
<dbReference type="EMBL" id="VSRR010004416">
    <property type="protein sequence ID" value="MPC39599.1"/>
    <property type="molecule type" value="Genomic_DNA"/>
</dbReference>
<keyword evidence="3" id="KW-1185">Reference proteome</keyword>
<sequence>MAWMSTSTASSSSSSSSSSIGSISCYLSSSSLPNAHSFSITDNLTSSTPTAPRLNHLTPTPHPSENTTDTNH</sequence>
<dbReference type="Proteomes" id="UP000324222">
    <property type="component" value="Unassembled WGS sequence"/>
</dbReference>
<feature type="region of interest" description="Disordered" evidence="1">
    <location>
        <begin position="1"/>
        <end position="23"/>
    </location>
</feature>
<evidence type="ECO:0000313" key="3">
    <source>
        <dbReference type="Proteomes" id="UP000324222"/>
    </source>
</evidence>
<organism evidence="2 3">
    <name type="scientific">Portunus trituberculatus</name>
    <name type="common">Swimming crab</name>
    <name type="synonym">Neptunus trituberculatus</name>
    <dbReference type="NCBI Taxonomy" id="210409"/>
    <lineage>
        <taxon>Eukaryota</taxon>
        <taxon>Metazoa</taxon>
        <taxon>Ecdysozoa</taxon>
        <taxon>Arthropoda</taxon>
        <taxon>Crustacea</taxon>
        <taxon>Multicrustacea</taxon>
        <taxon>Malacostraca</taxon>
        <taxon>Eumalacostraca</taxon>
        <taxon>Eucarida</taxon>
        <taxon>Decapoda</taxon>
        <taxon>Pleocyemata</taxon>
        <taxon>Brachyura</taxon>
        <taxon>Eubrachyura</taxon>
        <taxon>Portunoidea</taxon>
        <taxon>Portunidae</taxon>
        <taxon>Portuninae</taxon>
        <taxon>Portunus</taxon>
    </lineage>
</organism>
<accession>A0A5B7F2Z8</accession>
<feature type="compositionally biased region" description="Polar residues" evidence="1">
    <location>
        <begin position="38"/>
        <end position="50"/>
    </location>
</feature>
<feature type="compositionally biased region" description="Polar residues" evidence="1">
    <location>
        <begin position="63"/>
        <end position="72"/>
    </location>
</feature>
<dbReference type="AlphaFoldDB" id="A0A5B7F2Z8"/>
<gene>
    <name evidence="2" type="ORF">E2C01_033140</name>
</gene>
<comment type="caution">
    <text evidence="2">The sequence shown here is derived from an EMBL/GenBank/DDBJ whole genome shotgun (WGS) entry which is preliminary data.</text>
</comment>
<evidence type="ECO:0000256" key="1">
    <source>
        <dbReference type="SAM" id="MobiDB-lite"/>
    </source>
</evidence>